<dbReference type="Proteomes" id="UP001497392">
    <property type="component" value="Unassembled WGS sequence"/>
</dbReference>
<dbReference type="PANTHER" id="PTHR31482">
    <property type="entry name" value="ESTS AU081301(E20138)"/>
    <property type="match status" value="1"/>
</dbReference>
<keyword evidence="2" id="KW-1185">Reference proteome</keyword>
<proteinExistence type="predicted"/>
<evidence type="ECO:0000313" key="1">
    <source>
        <dbReference type="EMBL" id="CAL5221302.1"/>
    </source>
</evidence>
<evidence type="ECO:0000313" key="2">
    <source>
        <dbReference type="Proteomes" id="UP001497392"/>
    </source>
</evidence>
<reference evidence="1 2" key="1">
    <citation type="submission" date="2024-06" db="EMBL/GenBank/DDBJ databases">
        <authorList>
            <person name="Kraege A."/>
            <person name="Thomma B."/>
        </authorList>
    </citation>
    <scope>NUCLEOTIDE SEQUENCE [LARGE SCALE GENOMIC DNA]</scope>
</reference>
<organism evidence="1 2">
    <name type="scientific">Coccomyxa viridis</name>
    <dbReference type="NCBI Taxonomy" id="1274662"/>
    <lineage>
        <taxon>Eukaryota</taxon>
        <taxon>Viridiplantae</taxon>
        <taxon>Chlorophyta</taxon>
        <taxon>core chlorophytes</taxon>
        <taxon>Trebouxiophyceae</taxon>
        <taxon>Trebouxiophyceae incertae sedis</taxon>
        <taxon>Coccomyxaceae</taxon>
        <taxon>Coccomyxa</taxon>
    </lineage>
</organism>
<comment type="caution">
    <text evidence="1">The sequence shown here is derived from an EMBL/GenBank/DDBJ whole genome shotgun (WGS) entry which is preliminary data.</text>
</comment>
<dbReference type="PANTHER" id="PTHR31482:SF18">
    <property type="entry name" value="ESTS AU081301(E20138)"/>
    <property type="match status" value="1"/>
</dbReference>
<accession>A0ABP1FT82</accession>
<protein>
    <submittedName>
        <fullName evidence="1">G3470 protein</fullName>
    </submittedName>
</protein>
<sequence>MEDFMLSAYDATCELESRSSGPPTFTVRYLPMGRGKSRTVIETGVALERLRLAPPNSAPHDVLKSLASHLRPGGYVEVQWKARIDHPFGWWLGQIREVSSGCVMVEFVQYPDTSLWRCLEIPFCSRKPSVAISSGCILGWVGGIRPLSVQDLKGWKPHMAAVYQLLPKEAQQLVRGHGQIGIRGITGAATSYLVPAEGACA</sequence>
<dbReference type="EMBL" id="CAXHTA020000005">
    <property type="protein sequence ID" value="CAL5221302.1"/>
    <property type="molecule type" value="Genomic_DNA"/>
</dbReference>
<gene>
    <name evidence="1" type="primary">g3470</name>
    <name evidence="1" type="ORF">VP750_LOCUS2961</name>
</gene>
<name>A0ABP1FT82_9CHLO</name>